<dbReference type="GO" id="GO:1902181">
    <property type="term" value="P:verruculogen biosynthetic process"/>
    <property type="evidence" value="ECO:0007669"/>
    <property type="project" value="UniProtKB-ARBA"/>
</dbReference>
<comment type="similarity">
    <text evidence="3 13">Belongs to the cytochrome P450 family.</text>
</comment>
<keyword evidence="8 13" id="KW-0560">Oxidoreductase</keyword>
<evidence type="ECO:0000313" key="16">
    <source>
        <dbReference type="Proteomes" id="UP000240493"/>
    </source>
</evidence>
<keyword evidence="7 14" id="KW-1133">Transmembrane helix</keyword>
<evidence type="ECO:0000256" key="12">
    <source>
        <dbReference type="PIRSR" id="PIRSR602401-1"/>
    </source>
</evidence>
<keyword evidence="5 14" id="KW-0812">Transmembrane</keyword>
<protein>
    <submittedName>
        <fullName evidence="15">Uncharacterized protein</fullName>
    </submittedName>
</protein>
<keyword evidence="16" id="KW-1185">Reference proteome</keyword>
<evidence type="ECO:0000256" key="9">
    <source>
        <dbReference type="ARBA" id="ARBA00023004"/>
    </source>
</evidence>
<keyword evidence="11 14" id="KW-0472">Membrane</keyword>
<dbReference type="AlphaFoldDB" id="A0A2T3ZCM9"/>
<evidence type="ECO:0000256" key="7">
    <source>
        <dbReference type="ARBA" id="ARBA00022989"/>
    </source>
</evidence>
<evidence type="ECO:0000256" key="4">
    <source>
        <dbReference type="ARBA" id="ARBA00022617"/>
    </source>
</evidence>
<evidence type="ECO:0000256" key="14">
    <source>
        <dbReference type="SAM" id="Phobius"/>
    </source>
</evidence>
<evidence type="ECO:0000256" key="10">
    <source>
        <dbReference type="ARBA" id="ARBA00023033"/>
    </source>
</evidence>
<dbReference type="STRING" id="1042311.A0A2T3ZCM9"/>
<dbReference type="InterPro" id="IPR017972">
    <property type="entry name" value="Cyt_P450_CS"/>
</dbReference>
<dbReference type="PRINTS" id="PR00385">
    <property type="entry name" value="P450"/>
</dbReference>
<dbReference type="GO" id="GO:0016020">
    <property type="term" value="C:membrane"/>
    <property type="evidence" value="ECO:0007669"/>
    <property type="project" value="UniProtKB-SubCell"/>
</dbReference>
<evidence type="ECO:0000256" key="8">
    <source>
        <dbReference type="ARBA" id="ARBA00023002"/>
    </source>
</evidence>
<dbReference type="InterPro" id="IPR001128">
    <property type="entry name" value="Cyt_P450"/>
</dbReference>
<dbReference type="PANTHER" id="PTHR24305:SF237">
    <property type="entry name" value="CYTOCHROME P450 MONOOXYGENASE ATNE-RELATED"/>
    <property type="match status" value="1"/>
</dbReference>
<dbReference type="InterPro" id="IPR002401">
    <property type="entry name" value="Cyt_P450_E_grp-I"/>
</dbReference>
<keyword evidence="6 12" id="KW-0479">Metal-binding</keyword>
<evidence type="ECO:0000256" key="6">
    <source>
        <dbReference type="ARBA" id="ARBA00022723"/>
    </source>
</evidence>
<dbReference type="Proteomes" id="UP000240493">
    <property type="component" value="Unassembled WGS sequence"/>
</dbReference>
<dbReference type="FunFam" id="1.10.630.10:FF:000063">
    <property type="entry name" value="Cytochrome P450 monooxygenase"/>
    <property type="match status" value="1"/>
</dbReference>
<dbReference type="Gene3D" id="1.10.630.10">
    <property type="entry name" value="Cytochrome P450"/>
    <property type="match status" value="1"/>
</dbReference>
<proteinExistence type="inferred from homology"/>
<reference evidence="15 16" key="1">
    <citation type="submission" date="2016-07" db="EMBL/GenBank/DDBJ databases">
        <title>Multiple horizontal gene transfer events from other fungi enriched the ability of initially mycotrophic Trichoderma (Ascomycota) to feed on dead plant biomass.</title>
        <authorList>
            <consortium name="DOE Joint Genome Institute"/>
            <person name="Aerts A."/>
            <person name="Atanasova L."/>
            <person name="Chenthamara K."/>
            <person name="Zhang J."/>
            <person name="Grujic M."/>
            <person name="Henrissat B."/>
            <person name="Kuo A."/>
            <person name="Salamov A."/>
            <person name="Lipzen A."/>
            <person name="Labutti K."/>
            <person name="Barry K."/>
            <person name="Miao Y."/>
            <person name="Rahimi M.J."/>
            <person name="Shen Q."/>
            <person name="Grigoriev I.V."/>
            <person name="Kubicek C.P."/>
            <person name="Druzhinina I.S."/>
        </authorList>
    </citation>
    <scope>NUCLEOTIDE SEQUENCE [LARGE SCALE GENOMIC DNA]</scope>
    <source>
        <strain evidence="15 16">CBS 433.97</strain>
    </source>
</reference>
<organism evidence="15 16">
    <name type="scientific">Trichoderma asperellum (strain ATCC 204424 / CBS 433.97 / NBRC 101777)</name>
    <dbReference type="NCBI Taxonomy" id="1042311"/>
    <lineage>
        <taxon>Eukaryota</taxon>
        <taxon>Fungi</taxon>
        <taxon>Dikarya</taxon>
        <taxon>Ascomycota</taxon>
        <taxon>Pezizomycotina</taxon>
        <taxon>Sordariomycetes</taxon>
        <taxon>Hypocreomycetidae</taxon>
        <taxon>Hypocreales</taxon>
        <taxon>Hypocreaceae</taxon>
        <taxon>Trichoderma</taxon>
    </lineage>
</organism>
<dbReference type="EMBL" id="KZ679260">
    <property type="protein sequence ID" value="PTB42559.1"/>
    <property type="molecule type" value="Genomic_DNA"/>
</dbReference>
<evidence type="ECO:0000256" key="3">
    <source>
        <dbReference type="ARBA" id="ARBA00010617"/>
    </source>
</evidence>
<dbReference type="CDD" id="cd11061">
    <property type="entry name" value="CYP67-like"/>
    <property type="match status" value="1"/>
</dbReference>
<gene>
    <name evidence="15" type="ORF">M441DRAFT_68077</name>
</gene>
<dbReference type="GO" id="GO:0020037">
    <property type="term" value="F:heme binding"/>
    <property type="evidence" value="ECO:0007669"/>
    <property type="project" value="InterPro"/>
</dbReference>
<dbReference type="Pfam" id="PF00067">
    <property type="entry name" value="p450"/>
    <property type="match status" value="1"/>
</dbReference>
<comment type="cofactor">
    <cofactor evidence="1 12">
        <name>heme</name>
        <dbReference type="ChEBI" id="CHEBI:30413"/>
    </cofactor>
</comment>
<dbReference type="PANTHER" id="PTHR24305">
    <property type="entry name" value="CYTOCHROME P450"/>
    <property type="match status" value="1"/>
</dbReference>
<evidence type="ECO:0000256" key="11">
    <source>
        <dbReference type="ARBA" id="ARBA00023136"/>
    </source>
</evidence>
<dbReference type="OrthoDB" id="1470350at2759"/>
<evidence type="ECO:0000256" key="2">
    <source>
        <dbReference type="ARBA" id="ARBA00004370"/>
    </source>
</evidence>
<comment type="subcellular location">
    <subcellularLocation>
        <location evidence="2">Membrane</location>
    </subcellularLocation>
</comment>
<evidence type="ECO:0000256" key="1">
    <source>
        <dbReference type="ARBA" id="ARBA00001971"/>
    </source>
</evidence>
<keyword evidence="10 13" id="KW-0503">Monooxygenase</keyword>
<keyword evidence="4 12" id="KW-0349">Heme</keyword>
<evidence type="ECO:0000256" key="13">
    <source>
        <dbReference type="RuleBase" id="RU000461"/>
    </source>
</evidence>
<dbReference type="GO" id="GO:0005506">
    <property type="term" value="F:iron ion binding"/>
    <property type="evidence" value="ECO:0007669"/>
    <property type="project" value="InterPro"/>
</dbReference>
<dbReference type="PROSITE" id="PS00086">
    <property type="entry name" value="CYTOCHROME_P450"/>
    <property type="match status" value="1"/>
</dbReference>
<keyword evidence="9 12" id="KW-0408">Iron</keyword>
<feature type="binding site" description="axial binding residue" evidence="12">
    <location>
        <position position="470"/>
    </location>
    <ligand>
        <name>heme</name>
        <dbReference type="ChEBI" id="CHEBI:30413"/>
    </ligand>
    <ligandPart>
        <name>Fe</name>
        <dbReference type="ChEBI" id="CHEBI:18248"/>
    </ligandPart>
</feature>
<accession>A0A2T3ZCM9</accession>
<dbReference type="PRINTS" id="PR00463">
    <property type="entry name" value="EP450I"/>
</dbReference>
<sequence length="534" mass="60196">MDFKAIDLGGLHFPADLPALQVWVKKIGGPLVATVASLLLYGLYVLVYRVFFHPLAKYPGPFLAKFTNLYSAYHAWKGDIHLDMHRCHQKYGEYLRYAPNRLIINNVNALYDIYGHGSKVKKYKNYRVLAQQAPNTLTLSNKVQHARRRRVVAQAFSETSLRRFEPKVQSVLERFCQHLRNAANDKSAEGGWTSARDISKDFNYLAFDTMTTVSFDSDFDTIRNPENRYPIGALEESNIRLGVLLQESKLTSFNLDKYLFPASIIARNQFVGFLRKLLKKRLQAVGISDGKDIFSFLKDCKDPDTGAELSPIELSTETALLVVAGSDTTSASMAGVAHYLTGSSSTYRKAAEEVRTTFSSLDEIVFGPKLNSCAYLRAVIDETLRMSPPGGAALWREVERGGALIDGTYVPEGTDVAVGIYSIHHHESYYKDPLKFDPERWFRPVNEDGTARADSARQPYMPFSIGSRSCVGKPLALAQIMLTFARLLWEFDLRRADNEPGWELKDIKPVEYKFRDHVSARKDGPVVCFKPRSS</sequence>
<dbReference type="SUPFAM" id="SSF48264">
    <property type="entry name" value="Cytochrome P450"/>
    <property type="match status" value="1"/>
</dbReference>
<feature type="transmembrane region" description="Helical" evidence="14">
    <location>
        <begin position="27"/>
        <end position="47"/>
    </location>
</feature>
<name>A0A2T3ZCM9_TRIA4</name>
<dbReference type="InterPro" id="IPR050121">
    <property type="entry name" value="Cytochrome_P450_monoxygenase"/>
</dbReference>
<dbReference type="InterPro" id="IPR036396">
    <property type="entry name" value="Cyt_P450_sf"/>
</dbReference>
<dbReference type="GO" id="GO:0004497">
    <property type="term" value="F:monooxygenase activity"/>
    <property type="evidence" value="ECO:0007669"/>
    <property type="project" value="UniProtKB-KW"/>
</dbReference>
<evidence type="ECO:0000256" key="5">
    <source>
        <dbReference type="ARBA" id="ARBA00022692"/>
    </source>
</evidence>
<evidence type="ECO:0000313" key="15">
    <source>
        <dbReference type="EMBL" id="PTB42559.1"/>
    </source>
</evidence>
<dbReference type="GO" id="GO:0016705">
    <property type="term" value="F:oxidoreductase activity, acting on paired donors, with incorporation or reduction of molecular oxygen"/>
    <property type="evidence" value="ECO:0007669"/>
    <property type="project" value="InterPro"/>
</dbReference>